<dbReference type="PRINTS" id="PR00420">
    <property type="entry name" value="RNGMNOXGNASE"/>
</dbReference>
<evidence type="ECO:0000313" key="1">
    <source>
        <dbReference type="EMBL" id="MDC0673335.1"/>
    </source>
</evidence>
<evidence type="ECO:0000313" key="2">
    <source>
        <dbReference type="Proteomes" id="UP001217838"/>
    </source>
</evidence>
<dbReference type="PANTHER" id="PTHR42685:SF22">
    <property type="entry name" value="CONDITIONED MEDIUM FACTOR RECEPTOR 1"/>
    <property type="match status" value="1"/>
</dbReference>
<dbReference type="EMBL" id="JAQNDN010000022">
    <property type="protein sequence ID" value="MDC0673335.1"/>
    <property type="molecule type" value="Genomic_DNA"/>
</dbReference>
<gene>
    <name evidence="1" type="ORF">POL58_36665</name>
</gene>
<dbReference type="InterPro" id="IPR036188">
    <property type="entry name" value="FAD/NAD-bd_sf"/>
</dbReference>
<dbReference type="Proteomes" id="UP001217838">
    <property type="component" value="Unassembled WGS sequence"/>
</dbReference>
<name>A0ABT5BGR3_9BACT</name>
<dbReference type="NCBIfam" id="TIGR02032">
    <property type="entry name" value="GG-red-SF"/>
    <property type="match status" value="1"/>
</dbReference>
<accession>A0ABT5BGR3</accession>
<dbReference type="InterPro" id="IPR050407">
    <property type="entry name" value="Geranylgeranyl_reductase"/>
</dbReference>
<reference evidence="1 2" key="1">
    <citation type="submission" date="2022-11" db="EMBL/GenBank/DDBJ databases">
        <title>Minimal conservation of predation-associated metabolite biosynthetic gene clusters underscores biosynthetic potential of Myxococcota including descriptions for ten novel species: Archangium lansinium sp. nov., Myxococcus landrumus sp. nov., Nannocystis bai.</title>
        <authorList>
            <person name="Ahearne A."/>
            <person name="Stevens C."/>
            <person name="Dowd S."/>
        </authorList>
    </citation>
    <scope>NUCLEOTIDE SEQUENCE [LARGE SCALE GENOMIC DNA]</scope>
    <source>
        <strain evidence="1 2">NCELM</strain>
    </source>
</reference>
<sequence length="377" mass="41519">MRERYDVVVVGAGPSGAVCAEMLAARGASVLVVDKKRPGWHKPCGGGIPESMFRPWQIPLSLGFEAASVRVVDVRQRLLRAPLRYRTVYRNRFDEYLAEKAVRAGAEVVYDAMLLDVQRDGAGFAVRTSQGACEARYLVGADGCMSTVRRKLFPEQLPESSCALAIEHWYRVPHGITTLDFYVEPEILGTGYAYVFPKDREILVIGVAGLGMDKPRTVLERLLELPRYRQLTRGAPVEATHGARIPYRHLSRLRDGRLLLLGDAAGLNTPIVFAGLPIALLSGRLAGEALGEAIASGSDAPLERYSLATLRPMSPGFEVCHAFYDHLLTDGRVPSFARIARSFLTRPHKLPRVLLIHRSLARLVDGLDLARMAALAR</sequence>
<proteinExistence type="predicted"/>
<protein>
    <submittedName>
        <fullName evidence="1">NAD(P)/FAD-dependent oxidoreductase</fullName>
    </submittedName>
</protein>
<dbReference type="SUPFAM" id="SSF51905">
    <property type="entry name" value="FAD/NAD(P)-binding domain"/>
    <property type="match status" value="1"/>
</dbReference>
<dbReference type="Gene3D" id="3.50.50.60">
    <property type="entry name" value="FAD/NAD(P)-binding domain"/>
    <property type="match status" value="1"/>
</dbReference>
<dbReference type="InterPro" id="IPR011777">
    <property type="entry name" value="Geranylgeranyl_Rdtase_fam"/>
</dbReference>
<comment type="caution">
    <text evidence="1">The sequence shown here is derived from an EMBL/GenBank/DDBJ whole genome shotgun (WGS) entry which is preliminary data.</text>
</comment>
<keyword evidence="2" id="KW-1185">Reference proteome</keyword>
<dbReference type="Pfam" id="PF13738">
    <property type="entry name" value="Pyr_redox_3"/>
    <property type="match status" value="1"/>
</dbReference>
<dbReference type="RefSeq" id="WP_272006191.1">
    <property type="nucleotide sequence ID" value="NZ_JAQNDN010000022.1"/>
</dbReference>
<organism evidence="1 2">
    <name type="scientific">Nannocystis radixulma</name>
    <dbReference type="NCBI Taxonomy" id="2995305"/>
    <lineage>
        <taxon>Bacteria</taxon>
        <taxon>Pseudomonadati</taxon>
        <taxon>Myxococcota</taxon>
        <taxon>Polyangia</taxon>
        <taxon>Nannocystales</taxon>
        <taxon>Nannocystaceae</taxon>
        <taxon>Nannocystis</taxon>
    </lineage>
</organism>
<dbReference type="PANTHER" id="PTHR42685">
    <property type="entry name" value="GERANYLGERANYL DIPHOSPHATE REDUCTASE"/>
    <property type="match status" value="1"/>
</dbReference>